<dbReference type="SUPFAM" id="SSF51726">
    <property type="entry name" value="UROD/MetE-like"/>
    <property type="match status" value="1"/>
</dbReference>
<evidence type="ECO:0000313" key="1">
    <source>
        <dbReference type="EMBL" id="TYC84817.1"/>
    </source>
</evidence>
<dbReference type="EMBL" id="VSLA01000024">
    <property type="protein sequence ID" value="TYC84817.1"/>
    <property type="molecule type" value="Genomic_DNA"/>
</dbReference>
<dbReference type="AlphaFoldDB" id="A0A5D0WKV8"/>
<proteinExistence type="predicted"/>
<name>A0A5D0WKV8_9FIRM</name>
<dbReference type="InterPro" id="IPR038071">
    <property type="entry name" value="UROD/MetE-like_sf"/>
</dbReference>
<sequence>MNKIPFDSKELQVVAEIPNFFGTTDPVYNSPVSMKENYLRTMKKEPVWESLGNESALFCPSVIPDNIARAFVFEANMMPPQDGIDMFGIPWEYVPDAQGSMVRPGNHILNDANDWKEVLQFPDIDSWDWEGSAKANNGTFLNGNGFVLAWQINGWWFERLISFMGFERAAEALIDEDQTEAVKEIFEATTDLACRIVDKFVEYYDHIDGFTVHDDWGSQRSPFFSEATAQEMIVPYMRKLTDHIHAKGLWADLHSCGHIESRIQCILDAGWDSWSPQNMNDTLQLFEKYGDRICLGMIPEIFDPATTSEDKQREYARTFADKVCIPGKSSFISVYAVLGGIMTPTFREELYKHSRILYSN</sequence>
<organism evidence="1 3">
    <name type="scientific">Acetobacterium wieringae</name>
    <dbReference type="NCBI Taxonomy" id="52694"/>
    <lineage>
        <taxon>Bacteria</taxon>
        <taxon>Bacillati</taxon>
        <taxon>Bacillota</taxon>
        <taxon>Clostridia</taxon>
        <taxon>Eubacteriales</taxon>
        <taxon>Eubacteriaceae</taxon>
        <taxon>Acetobacterium</taxon>
    </lineage>
</organism>
<dbReference type="Proteomes" id="UP001163550">
    <property type="component" value="Chromosome"/>
</dbReference>
<protein>
    <submittedName>
        <fullName evidence="1">Methyltransferase</fullName>
    </submittedName>
</protein>
<evidence type="ECO:0000313" key="4">
    <source>
        <dbReference type="Proteomes" id="UP001163550"/>
    </source>
</evidence>
<reference evidence="2" key="2">
    <citation type="submission" date="2021-11" db="EMBL/GenBank/DDBJ databases">
        <title>Isoprene-degrading acetogen.</title>
        <authorList>
            <person name="Yang Y."/>
            <person name="Jin H."/>
            <person name="Yan J."/>
        </authorList>
    </citation>
    <scope>NUCLEOTIDE SEQUENCE</scope>
    <source>
        <strain evidence="2">Berkeley</strain>
    </source>
</reference>
<dbReference type="GO" id="GO:0032259">
    <property type="term" value="P:methylation"/>
    <property type="evidence" value="ECO:0007669"/>
    <property type="project" value="UniProtKB-KW"/>
</dbReference>
<dbReference type="Gene3D" id="3.20.20.210">
    <property type="match status" value="1"/>
</dbReference>
<dbReference type="EMBL" id="CP087994">
    <property type="protein sequence ID" value="UYO64180.1"/>
    <property type="molecule type" value="Genomic_DNA"/>
</dbReference>
<evidence type="ECO:0000313" key="3">
    <source>
        <dbReference type="Proteomes" id="UP000322619"/>
    </source>
</evidence>
<dbReference type="GO" id="GO:0008168">
    <property type="term" value="F:methyltransferase activity"/>
    <property type="evidence" value="ECO:0007669"/>
    <property type="project" value="UniProtKB-KW"/>
</dbReference>
<keyword evidence="4" id="KW-1185">Reference proteome</keyword>
<dbReference type="Proteomes" id="UP000322619">
    <property type="component" value="Unassembled WGS sequence"/>
</dbReference>
<gene>
    <name evidence="1" type="ORF">FXB42_10825</name>
    <name evidence="2" type="ORF">LNN31_07135</name>
</gene>
<accession>A0A5D0WKV8</accession>
<keyword evidence="1" id="KW-0808">Transferase</keyword>
<dbReference type="RefSeq" id="WP_148637807.1">
    <property type="nucleotide sequence ID" value="NZ_CABIIK010000007.1"/>
</dbReference>
<reference evidence="1 3" key="1">
    <citation type="submission" date="2019-08" db="EMBL/GenBank/DDBJ databases">
        <title>Isolation and enrichment of carboxydotrophic bacteria from anaerobic sludge for the production of bio-based chemicals from syngas.</title>
        <authorList>
            <person name="Antares A.L."/>
            <person name="Moreira J."/>
            <person name="Diender M."/>
            <person name="Parshina S.N."/>
            <person name="Stams A.J.M."/>
            <person name="Alves M."/>
            <person name="Alves J.I."/>
            <person name="Sousa D.Z."/>
        </authorList>
    </citation>
    <scope>NUCLEOTIDE SEQUENCE [LARGE SCALE GENOMIC DNA]</scope>
    <source>
        <strain evidence="1 3">JM</strain>
    </source>
</reference>
<evidence type="ECO:0000313" key="2">
    <source>
        <dbReference type="EMBL" id="UYO64180.1"/>
    </source>
</evidence>
<keyword evidence="1" id="KW-0489">Methyltransferase</keyword>